<name>A0A1Y2CF23_9FUNG</name>
<keyword evidence="6" id="KW-0472">Membrane</keyword>
<dbReference type="SMART" id="SM00978">
    <property type="entry name" value="Tim44"/>
    <property type="match status" value="1"/>
</dbReference>
<reference evidence="8 9" key="1">
    <citation type="submission" date="2016-07" db="EMBL/GenBank/DDBJ databases">
        <title>Pervasive Adenine N6-methylation of Active Genes in Fungi.</title>
        <authorList>
            <consortium name="DOE Joint Genome Institute"/>
            <person name="Mondo S.J."/>
            <person name="Dannebaum R.O."/>
            <person name="Kuo R.C."/>
            <person name="Labutti K."/>
            <person name="Haridas S."/>
            <person name="Kuo A."/>
            <person name="Salamov A."/>
            <person name="Ahrendt S.R."/>
            <person name="Lipzen A."/>
            <person name="Sullivan W."/>
            <person name="Andreopoulos W.B."/>
            <person name="Clum A."/>
            <person name="Lindquist E."/>
            <person name="Daum C."/>
            <person name="Ramamoorthy G.K."/>
            <person name="Gryganskyi A."/>
            <person name="Culley D."/>
            <person name="Magnuson J.K."/>
            <person name="James T.Y."/>
            <person name="O'Malley M.A."/>
            <person name="Stajich J.E."/>
            <person name="Spatafora J.W."/>
            <person name="Visel A."/>
            <person name="Grigoriev I.V."/>
        </authorList>
    </citation>
    <scope>NUCLEOTIDE SEQUENCE [LARGE SCALE GENOMIC DNA]</scope>
    <source>
        <strain evidence="8 9">JEL800</strain>
    </source>
</reference>
<gene>
    <name evidence="8" type="ORF">BCR33DRAFT_765459</name>
</gene>
<dbReference type="InterPro" id="IPR039544">
    <property type="entry name" value="Tim44-like"/>
</dbReference>
<dbReference type="AlphaFoldDB" id="A0A1Y2CF23"/>
<dbReference type="OrthoDB" id="10265990at2759"/>
<protein>
    <recommendedName>
        <fullName evidence="7">Tim44-like domain-containing protein</fullName>
    </recommendedName>
</protein>
<organism evidence="8 9">
    <name type="scientific">Rhizoclosmatium globosum</name>
    <dbReference type="NCBI Taxonomy" id="329046"/>
    <lineage>
        <taxon>Eukaryota</taxon>
        <taxon>Fungi</taxon>
        <taxon>Fungi incertae sedis</taxon>
        <taxon>Chytridiomycota</taxon>
        <taxon>Chytridiomycota incertae sedis</taxon>
        <taxon>Chytridiomycetes</taxon>
        <taxon>Chytridiales</taxon>
        <taxon>Chytriomycetaceae</taxon>
        <taxon>Rhizoclosmatium</taxon>
    </lineage>
</organism>
<dbReference type="PANTHER" id="PTHR10721:SF1">
    <property type="entry name" value="MITOCHONDRIAL IMPORT INNER MEMBRANE TRANSLOCASE SUBUNIT TIM44"/>
    <property type="match status" value="1"/>
</dbReference>
<dbReference type="GO" id="GO:0030150">
    <property type="term" value="P:protein import into mitochondrial matrix"/>
    <property type="evidence" value="ECO:0007669"/>
    <property type="project" value="TreeGrafter"/>
</dbReference>
<evidence type="ECO:0000313" key="9">
    <source>
        <dbReference type="Proteomes" id="UP000193642"/>
    </source>
</evidence>
<evidence type="ECO:0000256" key="4">
    <source>
        <dbReference type="ARBA" id="ARBA00022946"/>
    </source>
</evidence>
<dbReference type="InterPro" id="IPR032710">
    <property type="entry name" value="NTF2-like_dom_sf"/>
</dbReference>
<keyword evidence="5" id="KW-0496">Mitochondrion</keyword>
<evidence type="ECO:0000256" key="5">
    <source>
        <dbReference type="ARBA" id="ARBA00023128"/>
    </source>
</evidence>
<comment type="similarity">
    <text evidence="2">Belongs to the Tim44 family.</text>
</comment>
<evidence type="ECO:0000256" key="3">
    <source>
        <dbReference type="ARBA" id="ARBA00022792"/>
    </source>
</evidence>
<keyword evidence="3" id="KW-0999">Mitochondrion inner membrane</keyword>
<dbReference type="InterPro" id="IPR007379">
    <property type="entry name" value="Tim44-like_dom"/>
</dbReference>
<evidence type="ECO:0000256" key="1">
    <source>
        <dbReference type="ARBA" id="ARBA00004273"/>
    </source>
</evidence>
<evidence type="ECO:0000259" key="7">
    <source>
        <dbReference type="SMART" id="SM00978"/>
    </source>
</evidence>
<comment type="subcellular location">
    <subcellularLocation>
        <location evidence="1">Mitochondrion inner membrane</location>
    </subcellularLocation>
</comment>
<dbReference type="GO" id="GO:0051087">
    <property type="term" value="F:protein-folding chaperone binding"/>
    <property type="evidence" value="ECO:0007669"/>
    <property type="project" value="TreeGrafter"/>
</dbReference>
<evidence type="ECO:0000256" key="6">
    <source>
        <dbReference type="ARBA" id="ARBA00023136"/>
    </source>
</evidence>
<dbReference type="EMBL" id="MCGO01000019">
    <property type="protein sequence ID" value="ORY45668.1"/>
    <property type="molecule type" value="Genomic_DNA"/>
</dbReference>
<dbReference type="STRING" id="329046.A0A1Y2CF23"/>
<dbReference type="GO" id="GO:0005743">
    <property type="term" value="C:mitochondrial inner membrane"/>
    <property type="evidence" value="ECO:0007669"/>
    <property type="project" value="UniProtKB-SubCell"/>
</dbReference>
<evidence type="ECO:0000256" key="2">
    <source>
        <dbReference type="ARBA" id="ARBA00009597"/>
    </source>
</evidence>
<evidence type="ECO:0000313" key="8">
    <source>
        <dbReference type="EMBL" id="ORY45668.1"/>
    </source>
</evidence>
<dbReference type="Gene3D" id="3.10.450.240">
    <property type="match status" value="1"/>
</dbReference>
<keyword evidence="4" id="KW-0809">Transit peptide</keyword>
<dbReference type="SUPFAM" id="SSF54427">
    <property type="entry name" value="NTF2-like"/>
    <property type="match status" value="1"/>
</dbReference>
<proteinExistence type="inferred from homology"/>
<comment type="caution">
    <text evidence="8">The sequence shown here is derived from an EMBL/GenBank/DDBJ whole genome shotgun (WGS) entry which is preliminary data.</text>
</comment>
<accession>A0A1Y2CF23</accession>
<sequence>MHRSLKVLTTTTRASLVPSQVVPRRFNSSNNNNVNFISEFVKSVQRQVAEHPTFKEDVKLLSDKSTEIAESDAVKKAKDAAVLSGKGASKVAETVSHAAAAVGSQVNKVLESAPAQAVGRATVAVGQTVAAAAAPVLETKAAKAVAKNIESIQNDLAKGTANAQFIEYKSAEERQHLRNLQLEQRKHIKPVAANPDAGAAVVIAQETEWQKKWRTFNESNPIAQKLSGLSKSFEESENPAVESVRDTWYKVKSWFDETEEAKCISAFRLVDPSFRKEEFLAEMAQFVIPEILEGNLKGNLAPIKKWCNEKVFAEISAVIGQQRIANLVSDCKLLDLSQVDIKKLMFLNEDKTLPVIVITFRTQEVLMFRDKKSKEIKLGGEDMIDTAAYAIALTKDQCLSPEIPVDPETLGWRVISWSRSGGKF</sequence>
<dbReference type="Pfam" id="PF04280">
    <property type="entry name" value="Tim44"/>
    <property type="match status" value="1"/>
</dbReference>
<feature type="domain" description="Tim44-like" evidence="7">
    <location>
        <begin position="260"/>
        <end position="419"/>
    </location>
</feature>
<keyword evidence="9" id="KW-1185">Reference proteome</keyword>
<dbReference type="Proteomes" id="UP000193642">
    <property type="component" value="Unassembled WGS sequence"/>
</dbReference>
<dbReference type="PANTHER" id="PTHR10721">
    <property type="entry name" value="MITOCHONDRIAL IMPORT INNER MEMBRANE TRANSLOCASE SUBUNIT TIM44"/>
    <property type="match status" value="1"/>
</dbReference>